<evidence type="ECO:0000256" key="1">
    <source>
        <dbReference type="ARBA" id="ARBA00022737"/>
    </source>
</evidence>
<dbReference type="SMART" id="SM00060">
    <property type="entry name" value="FN3"/>
    <property type="match status" value="2"/>
</dbReference>
<reference evidence="5 6" key="1">
    <citation type="submission" date="2018-11" db="EMBL/GenBank/DDBJ databases">
        <authorList>
            <consortium name="Pathogen Informatics"/>
        </authorList>
    </citation>
    <scope>NUCLEOTIDE SEQUENCE [LARGE SCALE GENOMIC DNA]</scope>
</reference>
<protein>
    <recommendedName>
        <fullName evidence="4">Fibronectin type-III domain-containing protein</fullName>
    </recommendedName>
</protein>
<sequence length="503" mass="54881">MILASSHLRLFYAFGLLLLWPVHSALGTPVQQPDITWPDVRDLKVIPNPTGFAALLVRWQTQARDSVRNFEVTLRCTDSDRVDKKSSTTEAEVLYFNNLCHGNYVLETFLQTAFNGKGMRVTRTMSESGMQPPTNATATLFVNPDRTVSLNISFMPPPLESAPTSGVVVETITLIVTSETNSPPEICRKILKRNENFAGAKQNAGVMQVGLPPVFKLGETYKLTMYTNDVTEKSSEAKIIMPTFDPSIASAKINSISATTIDLEWGESIFPVDGLQGFLLRGISDSGEVTAKAMANERKGRLSNLKPYTNYTTSVASQYSDDNNPDLTFHLGVVQTWSAAPSPPTLTSVTASGPDSITLAWEAPETTNGILEEYDAQCYRPGSDWPSGSQRVNAQTLSTEVTRLVSNTLYECAVIASTKQINWGQGGGKTSSARSSPIQTWPGTAEEIIIKQASAVGPNSLFMEWWKPNNIYGDLGHYRVKCSPTGQTNGEKETQVPSDTLSA</sequence>
<dbReference type="OrthoDB" id="6258429at2759"/>
<dbReference type="InterPro" id="IPR050991">
    <property type="entry name" value="ECM_Regulatory_Proteins"/>
</dbReference>
<dbReference type="AlphaFoldDB" id="A0A3P7NUB0"/>
<feature type="chain" id="PRO_5018048496" description="Fibronectin type-III domain-containing protein" evidence="3">
    <location>
        <begin position="28"/>
        <end position="503"/>
    </location>
</feature>
<dbReference type="Pfam" id="PF00041">
    <property type="entry name" value="fn3"/>
    <property type="match status" value="1"/>
</dbReference>
<feature type="compositionally biased region" description="Polar residues" evidence="2">
    <location>
        <begin position="484"/>
        <end position="503"/>
    </location>
</feature>
<feature type="domain" description="Fibronectin type-III" evidence="4">
    <location>
        <begin position="340"/>
        <end position="443"/>
    </location>
</feature>
<keyword evidence="6" id="KW-1185">Reference proteome</keyword>
<accession>A0A3P7NUB0</accession>
<evidence type="ECO:0000256" key="3">
    <source>
        <dbReference type="SAM" id="SignalP"/>
    </source>
</evidence>
<name>A0A3P7NUB0_DIBLA</name>
<dbReference type="Gene3D" id="2.60.40.10">
    <property type="entry name" value="Immunoglobulins"/>
    <property type="match status" value="1"/>
</dbReference>
<feature type="non-terminal residue" evidence="5">
    <location>
        <position position="503"/>
    </location>
</feature>
<keyword evidence="3" id="KW-0732">Signal</keyword>
<dbReference type="Proteomes" id="UP000281553">
    <property type="component" value="Unassembled WGS sequence"/>
</dbReference>
<feature type="signal peptide" evidence="3">
    <location>
        <begin position="1"/>
        <end position="27"/>
    </location>
</feature>
<keyword evidence="1" id="KW-0677">Repeat</keyword>
<dbReference type="EMBL" id="UYRU01054083">
    <property type="protein sequence ID" value="VDN12519.1"/>
    <property type="molecule type" value="Genomic_DNA"/>
</dbReference>
<evidence type="ECO:0000259" key="4">
    <source>
        <dbReference type="PROSITE" id="PS50853"/>
    </source>
</evidence>
<dbReference type="SUPFAM" id="SSF49265">
    <property type="entry name" value="Fibronectin type III"/>
    <property type="match status" value="2"/>
</dbReference>
<dbReference type="InterPro" id="IPR003961">
    <property type="entry name" value="FN3_dom"/>
</dbReference>
<organism evidence="5 6">
    <name type="scientific">Dibothriocephalus latus</name>
    <name type="common">Fish tapeworm</name>
    <name type="synonym">Diphyllobothrium latum</name>
    <dbReference type="NCBI Taxonomy" id="60516"/>
    <lineage>
        <taxon>Eukaryota</taxon>
        <taxon>Metazoa</taxon>
        <taxon>Spiralia</taxon>
        <taxon>Lophotrochozoa</taxon>
        <taxon>Platyhelminthes</taxon>
        <taxon>Cestoda</taxon>
        <taxon>Eucestoda</taxon>
        <taxon>Diphyllobothriidea</taxon>
        <taxon>Diphyllobothriidae</taxon>
        <taxon>Dibothriocephalus</taxon>
    </lineage>
</organism>
<dbReference type="InterPro" id="IPR013783">
    <property type="entry name" value="Ig-like_fold"/>
</dbReference>
<evidence type="ECO:0000256" key="2">
    <source>
        <dbReference type="SAM" id="MobiDB-lite"/>
    </source>
</evidence>
<feature type="region of interest" description="Disordered" evidence="2">
    <location>
        <begin position="483"/>
        <end position="503"/>
    </location>
</feature>
<dbReference type="PANTHER" id="PTHR46708">
    <property type="entry name" value="TENASCIN"/>
    <property type="match status" value="1"/>
</dbReference>
<dbReference type="PANTHER" id="PTHR46708:SF2">
    <property type="entry name" value="FIBRONECTIN TYPE-III DOMAIN-CONTAINING PROTEIN"/>
    <property type="match status" value="1"/>
</dbReference>
<evidence type="ECO:0000313" key="5">
    <source>
        <dbReference type="EMBL" id="VDN12519.1"/>
    </source>
</evidence>
<evidence type="ECO:0000313" key="6">
    <source>
        <dbReference type="Proteomes" id="UP000281553"/>
    </source>
</evidence>
<gene>
    <name evidence="5" type="ORF">DILT_LOCUS8350</name>
</gene>
<dbReference type="PROSITE" id="PS50853">
    <property type="entry name" value="FN3"/>
    <property type="match status" value="1"/>
</dbReference>
<proteinExistence type="predicted"/>
<dbReference type="InterPro" id="IPR036116">
    <property type="entry name" value="FN3_sf"/>
</dbReference>
<dbReference type="CDD" id="cd00063">
    <property type="entry name" value="FN3"/>
    <property type="match status" value="1"/>
</dbReference>